<sequence>MHAQYNNLAAVHFRLHEEAQDPREPPGAQLEEAVRWSLRARDFAHLMDFGGSIDIEVNLAHAYRLQGRLQEAQEELRRAANSARASKNLSDRAIVAVERAEIEEAAGQRGRAAHTMREALGLLREVGVEEWTRQAQRRLDELEGRVPLSKPVKLW</sequence>
<feature type="coiled-coil region" evidence="1">
    <location>
        <begin position="62"/>
        <end position="89"/>
    </location>
</feature>
<evidence type="ECO:0008006" key="4">
    <source>
        <dbReference type="Google" id="ProtNLM"/>
    </source>
</evidence>
<name>A0ABN6RJ31_9DEIO</name>
<evidence type="ECO:0000256" key="1">
    <source>
        <dbReference type="SAM" id="Coils"/>
    </source>
</evidence>
<geneLocation type="plasmid" evidence="2 3">
    <name>pDAETH-1</name>
</geneLocation>
<protein>
    <recommendedName>
        <fullName evidence="4">MalT-like TPR region domain-containing protein</fullName>
    </recommendedName>
</protein>
<proteinExistence type="predicted"/>
<organism evidence="2 3">
    <name type="scientific">Deinococcus aetherius</name>
    <dbReference type="NCBI Taxonomy" id="200252"/>
    <lineage>
        <taxon>Bacteria</taxon>
        <taxon>Thermotogati</taxon>
        <taxon>Deinococcota</taxon>
        <taxon>Deinococci</taxon>
        <taxon>Deinococcales</taxon>
        <taxon>Deinococcaceae</taxon>
        <taxon>Deinococcus</taxon>
    </lineage>
</organism>
<reference evidence="2" key="1">
    <citation type="submission" date="2022-07" db="EMBL/GenBank/DDBJ databases">
        <title>Complete Genome Sequence of the Radioresistant Bacterium Deinococcus aetherius ST0316, Isolated from the Air Dust collected in Lower Stratosphere above Japan.</title>
        <authorList>
            <person name="Satoh K."/>
            <person name="Hagiwara K."/>
            <person name="Katsumata K."/>
            <person name="Kubo A."/>
            <person name="Yokobori S."/>
            <person name="Yamagishi A."/>
            <person name="Oono Y."/>
            <person name="Narumi I."/>
        </authorList>
    </citation>
    <scope>NUCLEOTIDE SEQUENCE</scope>
    <source>
        <strain evidence="2">ST0316</strain>
        <plasmid evidence="2">pDAETH-1</plasmid>
    </source>
</reference>
<dbReference type="SUPFAM" id="SSF48452">
    <property type="entry name" value="TPR-like"/>
    <property type="match status" value="1"/>
</dbReference>
<evidence type="ECO:0000313" key="2">
    <source>
        <dbReference type="EMBL" id="BDP43375.1"/>
    </source>
</evidence>
<keyword evidence="3" id="KW-1185">Reference proteome</keyword>
<gene>
    <name evidence="2" type="ORF">DAETH_33440</name>
</gene>
<accession>A0ABN6RJ31</accession>
<evidence type="ECO:0000313" key="3">
    <source>
        <dbReference type="Proteomes" id="UP001064971"/>
    </source>
</evidence>
<dbReference type="InterPro" id="IPR011990">
    <property type="entry name" value="TPR-like_helical_dom_sf"/>
</dbReference>
<dbReference type="Gene3D" id="1.25.40.10">
    <property type="entry name" value="Tetratricopeptide repeat domain"/>
    <property type="match status" value="1"/>
</dbReference>
<keyword evidence="1" id="KW-0175">Coiled coil</keyword>
<dbReference type="RefSeq" id="WP_264777857.1">
    <property type="nucleotide sequence ID" value="NZ_AP026561.1"/>
</dbReference>
<dbReference type="EMBL" id="AP026561">
    <property type="protein sequence ID" value="BDP43375.1"/>
    <property type="molecule type" value="Genomic_DNA"/>
</dbReference>
<dbReference type="Proteomes" id="UP001064971">
    <property type="component" value="Plasmid pDAETH-1"/>
</dbReference>
<keyword evidence="2" id="KW-0614">Plasmid</keyword>